<sequence length="66" mass="7058">MKIRLKSTTFKPATSDGKGGVLDAPDCHEHDERNGNGIIHRSLAGAAKAYERRPVGVPEISKAKSS</sequence>
<dbReference type="EMBL" id="JAQQFM010000011">
    <property type="protein sequence ID" value="MFL9926916.1"/>
    <property type="molecule type" value="Genomic_DNA"/>
</dbReference>
<feature type="compositionally biased region" description="Polar residues" evidence="1">
    <location>
        <begin position="1"/>
        <end position="12"/>
    </location>
</feature>
<name>A0ABW9AEC6_9BURK</name>
<reference evidence="2 3" key="1">
    <citation type="journal article" date="2024" name="Chem. Sci.">
        <title>Discovery of megapolipeptins by genome mining of a Burkholderiales bacteria collection.</title>
        <authorList>
            <person name="Paulo B.S."/>
            <person name="Recchia M.J.J."/>
            <person name="Lee S."/>
            <person name="Fergusson C.H."/>
            <person name="Romanowski S.B."/>
            <person name="Hernandez A."/>
            <person name="Krull N."/>
            <person name="Liu D.Y."/>
            <person name="Cavanagh H."/>
            <person name="Bos A."/>
            <person name="Gray C.A."/>
            <person name="Murphy B.T."/>
            <person name="Linington R.G."/>
            <person name="Eustaquio A.S."/>
        </authorList>
    </citation>
    <scope>NUCLEOTIDE SEQUENCE [LARGE SCALE GENOMIC DNA]</scope>
    <source>
        <strain evidence="2 3">RL21-008-BIB-A</strain>
    </source>
</reference>
<evidence type="ECO:0000313" key="2">
    <source>
        <dbReference type="EMBL" id="MFL9926916.1"/>
    </source>
</evidence>
<evidence type="ECO:0000256" key="1">
    <source>
        <dbReference type="SAM" id="MobiDB-lite"/>
    </source>
</evidence>
<dbReference type="Proteomes" id="UP001629246">
    <property type="component" value="Unassembled WGS sequence"/>
</dbReference>
<accession>A0ABW9AEC6</accession>
<keyword evidence="3" id="KW-1185">Reference proteome</keyword>
<feature type="region of interest" description="Disordered" evidence="1">
    <location>
        <begin position="1"/>
        <end position="38"/>
    </location>
</feature>
<protein>
    <submittedName>
        <fullName evidence="2">Uncharacterized protein</fullName>
    </submittedName>
</protein>
<gene>
    <name evidence="2" type="ORF">PQR62_21775</name>
</gene>
<proteinExistence type="predicted"/>
<dbReference type="RefSeq" id="WP_408160144.1">
    <property type="nucleotide sequence ID" value="NZ_JAQQFM010000011.1"/>
</dbReference>
<feature type="compositionally biased region" description="Basic and acidic residues" evidence="1">
    <location>
        <begin position="25"/>
        <end position="34"/>
    </location>
</feature>
<comment type="caution">
    <text evidence="2">The sequence shown here is derived from an EMBL/GenBank/DDBJ whole genome shotgun (WGS) entry which is preliminary data.</text>
</comment>
<evidence type="ECO:0000313" key="3">
    <source>
        <dbReference type="Proteomes" id="UP001629246"/>
    </source>
</evidence>
<organism evidence="2 3">
    <name type="scientific">Herbaspirillum lusitanum</name>
    <dbReference type="NCBI Taxonomy" id="213312"/>
    <lineage>
        <taxon>Bacteria</taxon>
        <taxon>Pseudomonadati</taxon>
        <taxon>Pseudomonadota</taxon>
        <taxon>Betaproteobacteria</taxon>
        <taxon>Burkholderiales</taxon>
        <taxon>Oxalobacteraceae</taxon>
        <taxon>Herbaspirillum</taxon>
    </lineage>
</organism>